<proteinExistence type="predicted"/>
<dbReference type="PANTHER" id="PTHR13887:SF41">
    <property type="entry name" value="THIOREDOXIN SUPERFAMILY PROTEIN"/>
    <property type="match status" value="1"/>
</dbReference>
<evidence type="ECO:0000313" key="3">
    <source>
        <dbReference type="EMBL" id="REH53936.1"/>
    </source>
</evidence>
<evidence type="ECO:0000256" key="1">
    <source>
        <dbReference type="SAM" id="MobiDB-lite"/>
    </source>
</evidence>
<reference evidence="3 4" key="1">
    <citation type="submission" date="2018-08" db="EMBL/GenBank/DDBJ databases">
        <title>Genomic Encyclopedia of Archaeal and Bacterial Type Strains, Phase II (KMG-II): from individual species to whole genera.</title>
        <authorList>
            <person name="Goeker M."/>
        </authorList>
    </citation>
    <scope>NUCLEOTIDE SEQUENCE [LARGE SCALE GENOMIC DNA]</scope>
    <source>
        <strain evidence="3 4">DSM 45791</strain>
    </source>
</reference>
<feature type="domain" description="DSBA-like thioredoxin" evidence="2">
    <location>
        <begin position="2"/>
        <end position="204"/>
    </location>
</feature>
<dbReference type="Gene3D" id="3.40.30.10">
    <property type="entry name" value="Glutaredoxin"/>
    <property type="match status" value="1"/>
</dbReference>
<dbReference type="OrthoDB" id="9799122at2"/>
<keyword evidence="3" id="KW-0413">Isomerase</keyword>
<dbReference type="InterPro" id="IPR001853">
    <property type="entry name" value="DSBA-like_thioredoxin_dom"/>
</dbReference>
<accession>A0A3E0I5X9</accession>
<dbReference type="RefSeq" id="WP_116173555.1">
    <property type="nucleotide sequence ID" value="NZ_CP144375.1"/>
</dbReference>
<dbReference type="GO" id="GO:0016853">
    <property type="term" value="F:isomerase activity"/>
    <property type="evidence" value="ECO:0007669"/>
    <property type="project" value="UniProtKB-KW"/>
</dbReference>
<dbReference type="GO" id="GO:0016491">
    <property type="term" value="F:oxidoreductase activity"/>
    <property type="evidence" value="ECO:0007669"/>
    <property type="project" value="InterPro"/>
</dbReference>
<dbReference type="CDD" id="cd03024">
    <property type="entry name" value="DsbA_FrnE"/>
    <property type="match status" value="1"/>
</dbReference>
<comment type="caution">
    <text evidence="3">The sequence shown here is derived from an EMBL/GenBank/DDBJ whole genome shotgun (WGS) entry which is preliminary data.</text>
</comment>
<evidence type="ECO:0000313" key="4">
    <source>
        <dbReference type="Proteomes" id="UP000256269"/>
    </source>
</evidence>
<name>A0A3E0I5X9_9PSEU</name>
<evidence type="ECO:0000259" key="2">
    <source>
        <dbReference type="Pfam" id="PF01323"/>
    </source>
</evidence>
<dbReference type="InterPro" id="IPR036249">
    <property type="entry name" value="Thioredoxin-like_sf"/>
</dbReference>
<dbReference type="SUPFAM" id="SSF52833">
    <property type="entry name" value="Thioredoxin-like"/>
    <property type="match status" value="1"/>
</dbReference>
<keyword evidence="4" id="KW-1185">Reference proteome</keyword>
<sequence>MRVDIWADVICPWCYIGKRRFERALAGFEHRDRIEVVHHSFQLDPNYPVGGTELTVDMLSQKYGMTVDEAAQMEARVTETAAGEGLAYNMVGLHIGNTADAHRVVHLAASHGLQDAMVERLFKAHFTEQRSVFSHDSLVALAAEVGLDPDEVRSVLASDRFAAEVDEDAAVAARLGANGVPFFVIDMRYGVSGAQPTELFTQALTEAWTTADHAADATPTSTTASAHEPQPGTDPEPSRR</sequence>
<feature type="compositionally biased region" description="Low complexity" evidence="1">
    <location>
        <begin position="212"/>
        <end position="229"/>
    </location>
</feature>
<dbReference type="Proteomes" id="UP000256269">
    <property type="component" value="Unassembled WGS sequence"/>
</dbReference>
<dbReference type="PANTHER" id="PTHR13887">
    <property type="entry name" value="GLUTATHIONE S-TRANSFERASE KAPPA"/>
    <property type="match status" value="1"/>
</dbReference>
<dbReference type="Pfam" id="PF01323">
    <property type="entry name" value="DSBA"/>
    <property type="match status" value="1"/>
</dbReference>
<gene>
    <name evidence="3" type="ORF">BCF44_102157</name>
</gene>
<organism evidence="3 4">
    <name type="scientific">Kutzneria buriramensis</name>
    <dbReference type="NCBI Taxonomy" id="1045776"/>
    <lineage>
        <taxon>Bacteria</taxon>
        <taxon>Bacillati</taxon>
        <taxon>Actinomycetota</taxon>
        <taxon>Actinomycetes</taxon>
        <taxon>Pseudonocardiales</taxon>
        <taxon>Pseudonocardiaceae</taxon>
        <taxon>Kutzneria</taxon>
    </lineage>
</organism>
<dbReference type="EMBL" id="QUNO01000002">
    <property type="protein sequence ID" value="REH53936.1"/>
    <property type="molecule type" value="Genomic_DNA"/>
</dbReference>
<feature type="region of interest" description="Disordered" evidence="1">
    <location>
        <begin position="212"/>
        <end position="240"/>
    </location>
</feature>
<protein>
    <submittedName>
        <fullName evidence="3">Putative DsbA family dithiol-disulfide isomerase</fullName>
    </submittedName>
</protein>
<dbReference type="AlphaFoldDB" id="A0A3E0I5X9"/>